<evidence type="ECO:0000256" key="8">
    <source>
        <dbReference type="SAM" id="Phobius"/>
    </source>
</evidence>
<feature type="transmembrane region" description="Helical" evidence="8">
    <location>
        <begin position="92"/>
        <end position="112"/>
    </location>
</feature>
<dbReference type="InterPro" id="IPR003663">
    <property type="entry name" value="Sugar/inositol_transpt"/>
</dbReference>
<comment type="caution">
    <text evidence="10">The sequence shown here is derived from an EMBL/GenBank/DDBJ whole genome shotgun (WGS) entry which is preliminary data.</text>
</comment>
<sequence>AGVEPVTKQFLAGCWLSRPSFTGLKCNGRAPGRKEGWGLEQCERTAAMLIRTTCFAAIGGFLFGYDLGLIGGALLGFSEDLGITKTHTQEAIVGALKLGAAAGTFIGGALMLRYGRRPAIAATSITGVIGPILMASAQGAGALVLGRVMSGLGIGICAICVPAYLAEIAPAAQRGAVVQVYELMLCVGMLAATAIDWLLHYTAGSGSWRWMVGIPVLPGAVMGLALMVLPESPRWLVMRNEMDKALSTLRTIMDGSQTEAFSSLFNQAVPPGEALAQAEHELMLLWSSVEKDKAASQNRKARVQLSRALPSPGAETEGQVKGEEEASWRDPSPCIPSQLPPSPSPTATTPSQALPAPFEQLPDKGEVQQQALAPWPLSKTDAMHQPLLKGSSSSSAAASSAVPAPQPSGASGVWRGGVAEGEGQQGGGAAEGQGGSPAAAAAAAGPAAPGVAGGQIRACEPGRERNFGMTMVALLLDIYNVARGEERRAFAVACCLAIFNQATASTAIINYAPKLLQRLGGMSASGSLAFTFIIAITKVLGVSAGGHG</sequence>
<evidence type="ECO:0000256" key="1">
    <source>
        <dbReference type="ARBA" id="ARBA00004141"/>
    </source>
</evidence>
<evidence type="ECO:0000259" key="9">
    <source>
        <dbReference type="PROSITE" id="PS50850"/>
    </source>
</evidence>
<dbReference type="GO" id="GO:0016020">
    <property type="term" value="C:membrane"/>
    <property type="evidence" value="ECO:0007669"/>
    <property type="project" value="UniProtKB-SubCell"/>
</dbReference>
<evidence type="ECO:0000256" key="3">
    <source>
        <dbReference type="ARBA" id="ARBA00022448"/>
    </source>
</evidence>
<keyword evidence="6 8" id="KW-0472">Membrane</keyword>
<dbReference type="Pfam" id="PF00083">
    <property type="entry name" value="Sugar_tr"/>
    <property type="match status" value="1"/>
</dbReference>
<comment type="similarity">
    <text evidence="2">Belongs to the major facilitator superfamily. Sugar transporter (TC 2.A.1.1) family.</text>
</comment>
<feature type="transmembrane region" description="Helical" evidence="8">
    <location>
        <begin position="54"/>
        <end position="77"/>
    </location>
</feature>
<keyword evidence="11" id="KW-1185">Reference proteome</keyword>
<feature type="transmembrane region" description="Helical" evidence="8">
    <location>
        <begin position="178"/>
        <end position="198"/>
    </location>
</feature>
<dbReference type="Gene3D" id="1.20.1250.20">
    <property type="entry name" value="MFS general substrate transporter like domains"/>
    <property type="match status" value="2"/>
</dbReference>
<feature type="non-terminal residue" evidence="10">
    <location>
        <position position="1"/>
    </location>
</feature>
<dbReference type="PROSITE" id="PS50850">
    <property type="entry name" value="MFS"/>
    <property type="match status" value="1"/>
</dbReference>
<keyword evidence="5 8" id="KW-1133">Transmembrane helix</keyword>
<dbReference type="Proteomes" id="UP000485058">
    <property type="component" value="Unassembled WGS sequence"/>
</dbReference>
<evidence type="ECO:0000256" key="6">
    <source>
        <dbReference type="ARBA" id="ARBA00023136"/>
    </source>
</evidence>
<dbReference type="InterPro" id="IPR005829">
    <property type="entry name" value="Sugar_transporter_CS"/>
</dbReference>
<dbReference type="SUPFAM" id="SSF103473">
    <property type="entry name" value="MFS general substrate transporter"/>
    <property type="match status" value="1"/>
</dbReference>
<accession>A0A699YR06</accession>
<feature type="compositionally biased region" description="Basic and acidic residues" evidence="7">
    <location>
        <begin position="318"/>
        <end position="328"/>
    </location>
</feature>
<feature type="transmembrane region" description="Helical" evidence="8">
    <location>
        <begin position="489"/>
        <end position="512"/>
    </location>
</feature>
<feature type="compositionally biased region" description="Gly residues" evidence="7">
    <location>
        <begin position="414"/>
        <end position="435"/>
    </location>
</feature>
<dbReference type="PRINTS" id="PR00171">
    <property type="entry name" value="SUGRTRNSPORT"/>
</dbReference>
<feature type="domain" description="Major facilitator superfamily (MFS) profile" evidence="9">
    <location>
        <begin position="52"/>
        <end position="548"/>
    </location>
</feature>
<gene>
    <name evidence="10" type="ORF">HaLaN_08480</name>
</gene>
<comment type="subcellular location">
    <subcellularLocation>
        <location evidence="1">Membrane</location>
        <topology evidence="1">Multi-pass membrane protein</topology>
    </subcellularLocation>
</comment>
<dbReference type="InterPro" id="IPR020846">
    <property type="entry name" value="MFS_dom"/>
</dbReference>
<dbReference type="InterPro" id="IPR005828">
    <property type="entry name" value="MFS_sugar_transport-like"/>
</dbReference>
<evidence type="ECO:0000256" key="2">
    <source>
        <dbReference type="ARBA" id="ARBA00010992"/>
    </source>
</evidence>
<dbReference type="InterPro" id="IPR050814">
    <property type="entry name" value="Myo-inositol_Transporter"/>
</dbReference>
<feature type="transmembrane region" description="Helical" evidence="8">
    <location>
        <begin position="210"/>
        <end position="229"/>
    </location>
</feature>
<keyword evidence="3" id="KW-0813">Transport</keyword>
<dbReference type="InterPro" id="IPR036259">
    <property type="entry name" value="MFS_trans_sf"/>
</dbReference>
<dbReference type="PANTHER" id="PTHR48020">
    <property type="entry name" value="PROTON MYO-INOSITOL COTRANSPORTER"/>
    <property type="match status" value="1"/>
</dbReference>
<evidence type="ECO:0000313" key="10">
    <source>
        <dbReference type="EMBL" id="GFH12737.1"/>
    </source>
</evidence>
<keyword evidence="4 8" id="KW-0812">Transmembrane</keyword>
<evidence type="ECO:0000256" key="4">
    <source>
        <dbReference type="ARBA" id="ARBA00022692"/>
    </source>
</evidence>
<dbReference type="EMBL" id="BLLF01000535">
    <property type="protein sequence ID" value="GFH12737.1"/>
    <property type="molecule type" value="Genomic_DNA"/>
</dbReference>
<organism evidence="10 11">
    <name type="scientific">Haematococcus lacustris</name>
    <name type="common">Green alga</name>
    <name type="synonym">Haematococcus pluvialis</name>
    <dbReference type="NCBI Taxonomy" id="44745"/>
    <lineage>
        <taxon>Eukaryota</taxon>
        <taxon>Viridiplantae</taxon>
        <taxon>Chlorophyta</taxon>
        <taxon>core chlorophytes</taxon>
        <taxon>Chlorophyceae</taxon>
        <taxon>CS clade</taxon>
        <taxon>Chlamydomonadales</taxon>
        <taxon>Haematococcaceae</taxon>
        <taxon>Haematococcus</taxon>
    </lineage>
</organism>
<feature type="compositionally biased region" description="Low complexity" evidence="7">
    <location>
        <begin position="390"/>
        <end position="412"/>
    </location>
</feature>
<dbReference type="GO" id="GO:0022857">
    <property type="term" value="F:transmembrane transporter activity"/>
    <property type="evidence" value="ECO:0007669"/>
    <property type="project" value="InterPro"/>
</dbReference>
<dbReference type="PANTHER" id="PTHR48020:SF12">
    <property type="entry name" value="PROTON MYO-INOSITOL COTRANSPORTER"/>
    <property type="match status" value="1"/>
</dbReference>
<dbReference type="AlphaFoldDB" id="A0A699YR06"/>
<feature type="transmembrane region" description="Helical" evidence="8">
    <location>
        <begin position="144"/>
        <end position="166"/>
    </location>
</feature>
<feature type="region of interest" description="Disordered" evidence="7">
    <location>
        <begin position="297"/>
        <end position="358"/>
    </location>
</feature>
<feature type="transmembrane region" description="Helical" evidence="8">
    <location>
        <begin position="524"/>
        <end position="544"/>
    </location>
</feature>
<protein>
    <submittedName>
        <fullName evidence="10">MFS domain-containing protein</fullName>
    </submittedName>
</protein>
<evidence type="ECO:0000256" key="5">
    <source>
        <dbReference type="ARBA" id="ARBA00022989"/>
    </source>
</evidence>
<evidence type="ECO:0000313" key="11">
    <source>
        <dbReference type="Proteomes" id="UP000485058"/>
    </source>
</evidence>
<feature type="region of interest" description="Disordered" evidence="7">
    <location>
        <begin position="385"/>
        <end position="441"/>
    </location>
</feature>
<proteinExistence type="inferred from homology"/>
<feature type="transmembrane region" description="Helical" evidence="8">
    <location>
        <begin position="119"/>
        <end position="138"/>
    </location>
</feature>
<dbReference type="PROSITE" id="PS00217">
    <property type="entry name" value="SUGAR_TRANSPORT_2"/>
    <property type="match status" value="1"/>
</dbReference>
<evidence type="ECO:0000256" key="7">
    <source>
        <dbReference type="SAM" id="MobiDB-lite"/>
    </source>
</evidence>
<name>A0A699YR06_HAELA</name>
<reference evidence="10 11" key="1">
    <citation type="submission" date="2020-02" db="EMBL/GenBank/DDBJ databases">
        <title>Draft genome sequence of Haematococcus lacustris strain NIES-144.</title>
        <authorList>
            <person name="Morimoto D."/>
            <person name="Nakagawa S."/>
            <person name="Yoshida T."/>
            <person name="Sawayama S."/>
        </authorList>
    </citation>
    <scope>NUCLEOTIDE SEQUENCE [LARGE SCALE GENOMIC DNA]</scope>
    <source>
        <strain evidence="10 11">NIES-144</strain>
    </source>
</reference>
<feature type="compositionally biased region" description="Low complexity" evidence="7">
    <location>
        <begin position="345"/>
        <end position="357"/>
    </location>
</feature>